<gene>
    <name evidence="1" type="ORF">RGR602_CH01676</name>
</gene>
<keyword evidence="2" id="KW-1185">Reference proteome</keyword>
<dbReference type="Proteomes" id="UP000031368">
    <property type="component" value="Chromosome"/>
</dbReference>
<protein>
    <submittedName>
        <fullName evidence="1">Uncharacterized protein</fullName>
    </submittedName>
</protein>
<accession>A0A0B4X2U8</accession>
<proteinExistence type="predicted"/>
<dbReference type="AlphaFoldDB" id="A0A0B4X2U8"/>
<sequence length="66" mass="7227">MTAKLYFIGRPQPTRMNCRQIVDAAMLELVESLHSQGLGRAEVALALADASEDYVIRLASEAAHRA</sequence>
<dbReference type="KEGG" id="rga:RGR602_CH01676"/>
<dbReference type="EMBL" id="CP006877">
    <property type="protein sequence ID" value="AJD41015.1"/>
    <property type="molecule type" value="Genomic_DNA"/>
</dbReference>
<name>A0A0B4X2U8_9HYPH</name>
<evidence type="ECO:0000313" key="1">
    <source>
        <dbReference type="EMBL" id="AJD41015.1"/>
    </source>
</evidence>
<reference evidence="1 2" key="1">
    <citation type="submission" date="2013-11" db="EMBL/GenBank/DDBJ databases">
        <title>Complete genome sequence of Rhizobium gallicum bv. gallicum R602.</title>
        <authorList>
            <person name="Bustos P."/>
            <person name="Santamaria R.I."/>
            <person name="Lozano L."/>
            <person name="Acosta J.L."/>
            <person name="Ormeno-Orrillo E."/>
            <person name="Rogel M.A."/>
            <person name="Romero D."/>
            <person name="Cevallos M.A."/>
            <person name="Martinez-Romero E."/>
            <person name="Gonzalez V."/>
        </authorList>
    </citation>
    <scope>NUCLEOTIDE SEQUENCE [LARGE SCALE GENOMIC DNA]</scope>
    <source>
        <strain evidence="1 2">R602</strain>
    </source>
</reference>
<organism evidence="1 2">
    <name type="scientific">Rhizobium gallicum bv. gallicum R602sp</name>
    <dbReference type="NCBI Taxonomy" id="1041138"/>
    <lineage>
        <taxon>Bacteria</taxon>
        <taxon>Pseudomonadati</taxon>
        <taxon>Pseudomonadota</taxon>
        <taxon>Alphaproteobacteria</taxon>
        <taxon>Hyphomicrobiales</taxon>
        <taxon>Rhizobiaceae</taxon>
        <taxon>Rhizobium/Agrobacterium group</taxon>
        <taxon>Rhizobium</taxon>
    </lineage>
</organism>
<evidence type="ECO:0000313" key="2">
    <source>
        <dbReference type="Proteomes" id="UP000031368"/>
    </source>
</evidence>
<dbReference type="HOGENOM" id="CLU_2828230_0_0_5"/>